<name>A0ABW5RD39_9BACL</name>
<dbReference type="EMBL" id="JBHUMM010000023">
    <property type="protein sequence ID" value="MFD2671982.1"/>
    <property type="molecule type" value="Genomic_DNA"/>
</dbReference>
<dbReference type="Proteomes" id="UP001597497">
    <property type="component" value="Unassembled WGS sequence"/>
</dbReference>
<evidence type="ECO:0000313" key="2">
    <source>
        <dbReference type="Proteomes" id="UP001597497"/>
    </source>
</evidence>
<keyword evidence="2" id="KW-1185">Reference proteome</keyword>
<proteinExistence type="predicted"/>
<evidence type="ECO:0008006" key="3">
    <source>
        <dbReference type="Google" id="ProtNLM"/>
    </source>
</evidence>
<sequence length="111" mass="13294">MHKTLHPFLVKTEEFSKRLENATMDEFVDFIAYRQSVLDELEEYIRYTPLNSEEKQTLKKAQAYDEAILSRMTMLRSEAGIWLKQNSEKKIQKKAYNQMYTGESMFLDKRK</sequence>
<evidence type="ECO:0000313" key="1">
    <source>
        <dbReference type="EMBL" id="MFD2671982.1"/>
    </source>
</evidence>
<comment type="caution">
    <text evidence="1">The sequence shown here is derived from an EMBL/GenBank/DDBJ whole genome shotgun (WGS) entry which is preliminary data.</text>
</comment>
<accession>A0ABW5RD39</accession>
<dbReference type="RefSeq" id="WP_379929460.1">
    <property type="nucleotide sequence ID" value="NZ_JBHUMM010000023.1"/>
</dbReference>
<gene>
    <name evidence="1" type="ORF">ACFSUC_10235</name>
</gene>
<organism evidence="1 2">
    <name type="scientific">Marinicrinis sediminis</name>
    <dbReference type="NCBI Taxonomy" id="1652465"/>
    <lineage>
        <taxon>Bacteria</taxon>
        <taxon>Bacillati</taxon>
        <taxon>Bacillota</taxon>
        <taxon>Bacilli</taxon>
        <taxon>Bacillales</taxon>
        <taxon>Paenibacillaceae</taxon>
    </lineage>
</organism>
<protein>
    <recommendedName>
        <fullName evidence="3">Flagellar protein FliT</fullName>
    </recommendedName>
</protein>
<reference evidence="2" key="1">
    <citation type="journal article" date="2019" name="Int. J. Syst. Evol. Microbiol.">
        <title>The Global Catalogue of Microorganisms (GCM) 10K type strain sequencing project: providing services to taxonomists for standard genome sequencing and annotation.</title>
        <authorList>
            <consortium name="The Broad Institute Genomics Platform"/>
            <consortium name="The Broad Institute Genome Sequencing Center for Infectious Disease"/>
            <person name="Wu L."/>
            <person name="Ma J."/>
        </authorList>
    </citation>
    <scope>NUCLEOTIDE SEQUENCE [LARGE SCALE GENOMIC DNA]</scope>
    <source>
        <strain evidence="2">KCTC 33676</strain>
    </source>
</reference>